<feature type="region of interest" description="Disordered" evidence="1">
    <location>
        <begin position="249"/>
        <end position="273"/>
    </location>
</feature>
<evidence type="ECO:0000256" key="1">
    <source>
        <dbReference type="SAM" id="MobiDB-lite"/>
    </source>
</evidence>
<dbReference type="PANTHER" id="PTHR31286">
    <property type="entry name" value="GLYCINE-RICH CELL WALL STRUCTURAL PROTEIN 1.8-LIKE"/>
    <property type="match status" value="1"/>
</dbReference>
<dbReference type="GeneID" id="108841856"/>
<dbReference type="AlphaFoldDB" id="A0A6J0MCI6"/>
<dbReference type="Proteomes" id="UP000504610">
    <property type="component" value="Chromosome 2"/>
</dbReference>
<dbReference type="Pfam" id="PF14111">
    <property type="entry name" value="DUF4283"/>
    <property type="match status" value="1"/>
</dbReference>
<reference evidence="3" key="1">
    <citation type="journal article" date="2019" name="Database">
        <title>The radish genome database (RadishGD): an integrated information resource for radish genomics.</title>
        <authorList>
            <person name="Yu H.J."/>
            <person name="Baek S."/>
            <person name="Lee Y.J."/>
            <person name="Cho A."/>
            <person name="Mun J.H."/>
        </authorList>
    </citation>
    <scope>NUCLEOTIDE SEQUENCE [LARGE SCALE GENOMIC DNA]</scope>
    <source>
        <strain evidence="3">cv. WK10039</strain>
    </source>
</reference>
<name>A0A6J0MCI6_RAPSA</name>
<evidence type="ECO:0000259" key="2">
    <source>
        <dbReference type="Pfam" id="PF14111"/>
    </source>
</evidence>
<dbReference type="InterPro" id="IPR040256">
    <property type="entry name" value="At4g02000-like"/>
</dbReference>
<gene>
    <name evidence="4" type="primary">LOC108841856</name>
</gene>
<feature type="compositionally biased region" description="Basic and acidic residues" evidence="1">
    <location>
        <begin position="287"/>
        <end position="317"/>
    </location>
</feature>
<feature type="domain" description="DUF4283" evidence="2">
    <location>
        <begin position="41"/>
        <end position="117"/>
    </location>
</feature>
<feature type="region of interest" description="Disordered" evidence="1">
    <location>
        <begin position="287"/>
        <end position="327"/>
    </location>
</feature>
<accession>A0A6J0MCI6</accession>
<evidence type="ECO:0000313" key="3">
    <source>
        <dbReference type="Proteomes" id="UP000504610"/>
    </source>
</evidence>
<organism evidence="3 4">
    <name type="scientific">Raphanus sativus</name>
    <name type="common">Radish</name>
    <name type="synonym">Raphanus raphanistrum var. sativus</name>
    <dbReference type="NCBI Taxonomy" id="3726"/>
    <lineage>
        <taxon>Eukaryota</taxon>
        <taxon>Viridiplantae</taxon>
        <taxon>Streptophyta</taxon>
        <taxon>Embryophyta</taxon>
        <taxon>Tracheophyta</taxon>
        <taxon>Spermatophyta</taxon>
        <taxon>Magnoliopsida</taxon>
        <taxon>eudicotyledons</taxon>
        <taxon>Gunneridae</taxon>
        <taxon>Pentapetalae</taxon>
        <taxon>rosids</taxon>
        <taxon>malvids</taxon>
        <taxon>Brassicales</taxon>
        <taxon>Brassicaceae</taxon>
        <taxon>Brassiceae</taxon>
        <taxon>Raphanus</taxon>
    </lineage>
</organism>
<evidence type="ECO:0000313" key="4">
    <source>
        <dbReference type="RefSeq" id="XP_018470137.1"/>
    </source>
</evidence>
<dbReference type="RefSeq" id="XP_018470137.1">
    <property type="nucleotide sequence ID" value="XM_018614635.2"/>
</dbReference>
<sequence>MSQGQLVGKVDEVKNGEGNRKRLKISVPHFDNTDLIKSYARTLIGRCMNPDEQIVKSLLMNLPKIWMVEERVTGVDLGMGKFQFHFDKEEDLVAVLEMQPYHFDYWMLALARWQPRMARTFPSEIPFWITVVGVPTEFWSTQTFQSIGDVVGETTDVDLHYGKIRVVIDGFKQICFETSVNFTGGEFYEGEEVLVALKYEKLFGCCQLCSSLCHHEDVCPTNPNPVKRREPKNDGTNRVDERARSYKGVVIHGGGGNQEGGKETRGYHCKGKGKMYEDSESKWIKKADAGHKRDYSNRSGPRMDEGNSRHRSSRWEQSRSMTQEARDRLIESTGAHEVHHVGSRWILKRRERFRVLRSSRYFPRRPMEK</sequence>
<dbReference type="KEGG" id="rsz:108841856"/>
<dbReference type="OrthoDB" id="1745573at2759"/>
<reference evidence="4" key="2">
    <citation type="submission" date="2025-08" db="UniProtKB">
        <authorList>
            <consortium name="RefSeq"/>
        </authorList>
    </citation>
    <scope>IDENTIFICATION</scope>
    <source>
        <tissue evidence="4">Leaf</tissue>
    </source>
</reference>
<dbReference type="PANTHER" id="PTHR31286:SF54">
    <property type="entry name" value="DUF4283 DOMAIN-CONTAINING PROTEIN"/>
    <property type="match status" value="1"/>
</dbReference>
<dbReference type="InterPro" id="IPR025558">
    <property type="entry name" value="DUF4283"/>
</dbReference>
<keyword evidence="3" id="KW-1185">Reference proteome</keyword>
<protein>
    <submittedName>
        <fullName evidence="4">Uncharacterized protein LOC108841856</fullName>
    </submittedName>
</protein>
<proteinExistence type="predicted"/>